<dbReference type="Proteomes" id="UP000022311">
    <property type="component" value="Unassembled WGS sequence"/>
</dbReference>
<evidence type="ECO:0000313" key="2">
    <source>
        <dbReference type="Proteomes" id="UP000022311"/>
    </source>
</evidence>
<organism evidence="1 2">
    <name type="scientific">Providencia alcalifaciens 205/92</name>
    <dbReference type="NCBI Taxonomy" id="1256988"/>
    <lineage>
        <taxon>Bacteria</taxon>
        <taxon>Pseudomonadati</taxon>
        <taxon>Pseudomonadota</taxon>
        <taxon>Gammaproteobacteria</taxon>
        <taxon>Enterobacterales</taxon>
        <taxon>Morganellaceae</taxon>
        <taxon>Providencia</taxon>
    </lineage>
</organism>
<reference evidence="1 2" key="1">
    <citation type="submission" date="2014-01" db="EMBL/GenBank/DDBJ databases">
        <authorList>
            <person name="Durkin A.S."/>
            <person name="McCorrison J."/>
            <person name="Torralba M."/>
            <person name="Gillis M."/>
            <person name="Haft D.H."/>
            <person name="Methe B."/>
            <person name="Sutton G."/>
            <person name="Nelson K.E."/>
        </authorList>
    </citation>
    <scope>NUCLEOTIDE SEQUENCE [LARGE SCALE GENOMIC DNA]</scope>
    <source>
        <strain evidence="1 2">205/92</strain>
    </source>
</reference>
<accession>A0AAV3M7F0</accession>
<name>A0AAV3M7F0_9GAMM</name>
<dbReference type="EMBL" id="JALD01000038">
    <property type="protein sequence ID" value="EUD11724.1"/>
    <property type="molecule type" value="Genomic_DNA"/>
</dbReference>
<protein>
    <submittedName>
        <fullName evidence="1">Uncharacterized protein</fullName>
    </submittedName>
</protein>
<gene>
    <name evidence="1" type="ORF">HMPREF1563_0296</name>
</gene>
<proteinExistence type="predicted"/>
<evidence type="ECO:0000313" key="1">
    <source>
        <dbReference type="EMBL" id="EUD11724.1"/>
    </source>
</evidence>
<sequence>MTQPIAEVMAFECKMKTLYPSIQGQALYLHYLAHLPDS</sequence>
<dbReference type="AlphaFoldDB" id="A0AAV3M7F0"/>
<comment type="caution">
    <text evidence="1">The sequence shown here is derived from an EMBL/GenBank/DDBJ whole genome shotgun (WGS) entry which is preliminary data.</text>
</comment>